<comment type="caution">
    <text evidence="3">The sequence shown here is derived from an EMBL/GenBank/DDBJ whole genome shotgun (WGS) entry which is preliminary data.</text>
</comment>
<feature type="region of interest" description="Disordered" evidence="2">
    <location>
        <begin position="1"/>
        <end position="31"/>
    </location>
</feature>
<keyword evidence="4" id="KW-1185">Reference proteome</keyword>
<organism evidence="3 4">
    <name type="scientific">Nyctereutes procyonoides</name>
    <name type="common">Raccoon dog</name>
    <name type="synonym">Canis procyonoides</name>
    <dbReference type="NCBI Taxonomy" id="34880"/>
    <lineage>
        <taxon>Eukaryota</taxon>
        <taxon>Metazoa</taxon>
        <taxon>Chordata</taxon>
        <taxon>Craniata</taxon>
        <taxon>Vertebrata</taxon>
        <taxon>Euteleostomi</taxon>
        <taxon>Mammalia</taxon>
        <taxon>Eutheria</taxon>
        <taxon>Laurasiatheria</taxon>
        <taxon>Carnivora</taxon>
        <taxon>Caniformia</taxon>
        <taxon>Canidae</taxon>
        <taxon>Nyctereutes</taxon>
    </lineage>
</organism>
<dbReference type="AlphaFoldDB" id="A0A811ZYX6"/>
<dbReference type="Proteomes" id="UP000645828">
    <property type="component" value="Unassembled WGS sequence"/>
</dbReference>
<feature type="compositionally biased region" description="Basic residues" evidence="2">
    <location>
        <begin position="1"/>
        <end position="16"/>
    </location>
</feature>
<evidence type="ECO:0000313" key="4">
    <source>
        <dbReference type="Proteomes" id="UP000645828"/>
    </source>
</evidence>
<reference evidence="3" key="1">
    <citation type="submission" date="2020-12" db="EMBL/GenBank/DDBJ databases">
        <authorList>
            <consortium name="Molecular Ecology Group"/>
        </authorList>
    </citation>
    <scope>NUCLEOTIDE SEQUENCE</scope>
    <source>
        <strain evidence="3">TBG_1078</strain>
    </source>
</reference>
<name>A0A811ZYX6_NYCPR</name>
<evidence type="ECO:0000256" key="2">
    <source>
        <dbReference type="SAM" id="MobiDB-lite"/>
    </source>
</evidence>
<accession>A0A811ZYX6</accession>
<feature type="region of interest" description="Disordered" evidence="2">
    <location>
        <begin position="70"/>
        <end position="97"/>
    </location>
</feature>
<evidence type="ECO:0000256" key="1">
    <source>
        <dbReference type="ARBA" id="ARBA00006323"/>
    </source>
</evidence>
<evidence type="ECO:0000313" key="3">
    <source>
        <dbReference type="EMBL" id="CAD7693785.1"/>
    </source>
</evidence>
<dbReference type="EMBL" id="CAJHUB010000785">
    <property type="protein sequence ID" value="CAD7693785.1"/>
    <property type="molecule type" value="Genomic_DNA"/>
</dbReference>
<gene>
    <name evidence="3" type="ORF">NYPRO_LOCUS26577</name>
</gene>
<dbReference type="InterPro" id="IPR010007">
    <property type="entry name" value="SPAN-X_fam"/>
</dbReference>
<proteinExistence type="inferred from homology"/>
<comment type="similarity">
    <text evidence="1">Belongs to the SPAN-X family.</text>
</comment>
<protein>
    <submittedName>
        <fullName evidence="3">(raccoon dog) hypothetical protein</fullName>
    </submittedName>
</protein>
<dbReference type="Pfam" id="PF07458">
    <property type="entry name" value="SPAN-X"/>
    <property type="match status" value="1"/>
</dbReference>
<sequence>MRMKRRMPCTKGRKKQNISCPSNNKKNDKVQKEVIRATLGHQQNLKKMKNTKNPTIIVCYYRTNKKIHQNQLESKQETPESSDDPSSDLSVAGARDLGLSTVAHENAMEKANFRETTSEKIVVMTIKSSYQQQQKLTNK</sequence>